<dbReference type="OrthoDB" id="7605463at2"/>
<dbReference type="EMBL" id="WTYP01000002">
    <property type="protein sequence ID" value="MXP47435.1"/>
    <property type="molecule type" value="Genomic_DNA"/>
</dbReference>
<accession>A0A6I4V154</accession>
<keyword evidence="1" id="KW-0732">Signal</keyword>
<sequence length="123" mass="13223">MMKRLYALALPILALTVGAKAEEIDETMARGVRAELTSPKPPAELEVCVANAITQIGGAVPVPLRNGGDNVMMLGYGHTPKIVILIDARDDGSHLKVYTKSGDMDDKLVRSMLEACDEMTVVE</sequence>
<comment type="caution">
    <text evidence="2">The sequence shown here is derived from an EMBL/GenBank/DDBJ whole genome shotgun (WGS) entry which is preliminary data.</text>
</comment>
<feature type="chain" id="PRO_5026131091" evidence="1">
    <location>
        <begin position="22"/>
        <end position="123"/>
    </location>
</feature>
<dbReference type="AlphaFoldDB" id="A0A6I4V154"/>
<gene>
    <name evidence="2" type="ORF">GRI43_08580</name>
</gene>
<keyword evidence="3" id="KW-1185">Reference proteome</keyword>
<organism evidence="2 3">
    <name type="scientific">Pontixanthobacter luteolus</name>
    <dbReference type="NCBI Taxonomy" id="295089"/>
    <lineage>
        <taxon>Bacteria</taxon>
        <taxon>Pseudomonadati</taxon>
        <taxon>Pseudomonadota</taxon>
        <taxon>Alphaproteobacteria</taxon>
        <taxon>Sphingomonadales</taxon>
        <taxon>Erythrobacteraceae</taxon>
        <taxon>Pontixanthobacter</taxon>
    </lineage>
</organism>
<proteinExistence type="predicted"/>
<feature type="signal peptide" evidence="1">
    <location>
        <begin position="1"/>
        <end position="21"/>
    </location>
</feature>
<name>A0A6I4V154_9SPHN</name>
<dbReference type="Proteomes" id="UP000471435">
    <property type="component" value="Unassembled WGS sequence"/>
</dbReference>
<evidence type="ECO:0000313" key="2">
    <source>
        <dbReference type="EMBL" id="MXP47435.1"/>
    </source>
</evidence>
<dbReference type="RefSeq" id="WP_160730735.1">
    <property type="nucleotide sequence ID" value="NZ_WTYP01000002.1"/>
</dbReference>
<protein>
    <submittedName>
        <fullName evidence="2">Uncharacterized protein</fullName>
    </submittedName>
</protein>
<evidence type="ECO:0000256" key="1">
    <source>
        <dbReference type="SAM" id="SignalP"/>
    </source>
</evidence>
<evidence type="ECO:0000313" key="3">
    <source>
        <dbReference type="Proteomes" id="UP000471435"/>
    </source>
</evidence>
<reference evidence="2 3" key="1">
    <citation type="submission" date="2019-12" db="EMBL/GenBank/DDBJ databases">
        <title>Genomic-based taxomic classification of the family Erythrobacteraceae.</title>
        <authorList>
            <person name="Xu L."/>
        </authorList>
    </citation>
    <scope>NUCLEOTIDE SEQUENCE [LARGE SCALE GENOMIC DNA]</scope>
    <source>
        <strain evidence="2 3">SW-109</strain>
    </source>
</reference>